<dbReference type="Pfam" id="PF07650">
    <property type="entry name" value="KH_2"/>
    <property type="match status" value="1"/>
</dbReference>
<dbReference type="PROSITE" id="PS50823">
    <property type="entry name" value="KH_TYPE_2"/>
    <property type="match status" value="1"/>
</dbReference>
<comment type="similarity">
    <text evidence="1">Belongs to the universal ribosomal protein uS3 family.</text>
</comment>
<dbReference type="SMART" id="SM00322">
    <property type="entry name" value="KH"/>
    <property type="match status" value="1"/>
</dbReference>
<dbReference type="CDD" id="cd02411">
    <property type="entry name" value="KH-II_30S_S3_arch"/>
    <property type="match status" value="1"/>
</dbReference>
<evidence type="ECO:0000256" key="4">
    <source>
        <dbReference type="ARBA" id="ARBA00022980"/>
    </source>
</evidence>
<dbReference type="NCBIfam" id="NF003219">
    <property type="entry name" value="PRK04191.1"/>
    <property type="match status" value="1"/>
</dbReference>
<dbReference type="InterPro" id="IPR015946">
    <property type="entry name" value="KH_dom-like_a/b"/>
</dbReference>
<dbReference type="GO" id="GO:0003735">
    <property type="term" value="F:structural constituent of ribosome"/>
    <property type="evidence" value="ECO:0007669"/>
    <property type="project" value="InterPro"/>
</dbReference>
<dbReference type="SUPFAM" id="SSF54814">
    <property type="entry name" value="Prokaryotic type KH domain (KH-domain type II)"/>
    <property type="match status" value="1"/>
</dbReference>
<sequence length="158" mass="17560">MPVERTFIKLGLKHMELEEFLERELGRAGYGGADIQRISTGTRVALYAERPGMVIGRKGKSIKHLTDELAQKFGLENPQIEVVELTKPELCAPVMAKRIAFSLERGISARRVGYSAMRRIVNAGARGVEIVISGRIAGERTRSQRFYRGYLSKAGEPA</sequence>
<dbReference type="InterPro" id="IPR057258">
    <property type="entry name" value="Ribosomal_uS3"/>
</dbReference>
<dbReference type="FunFam" id="3.30.300.20:FF:000001">
    <property type="entry name" value="30S ribosomal protein S3"/>
    <property type="match status" value="1"/>
</dbReference>
<dbReference type="NCBIfam" id="TIGR01008">
    <property type="entry name" value="uS3_euk_arch"/>
    <property type="match status" value="1"/>
</dbReference>
<comment type="caution">
    <text evidence="7">The sequence shown here is derived from an EMBL/GenBank/DDBJ whole genome shotgun (WGS) entry which is preliminary data.</text>
</comment>
<dbReference type="Gene3D" id="3.30.1140.32">
    <property type="entry name" value="Ribosomal protein S3, C-terminal domain"/>
    <property type="match status" value="1"/>
</dbReference>
<dbReference type="EMBL" id="BARV01031488">
    <property type="protein sequence ID" value="GAI38207.1"/>
    <property type="molecule type" value="Genomic_DNA"/>
</dbReference>
<keyword evidence="4" id="KW-0689">Ribosomal protein</keyword>
<dbReference type="InterPro" id="IPR004087">
    <property type="entry name" value="KH_dom"/>
</dbReference>
<evidence type="ECO:0000256" key="1">
    <source>
        <dbReference type="ARBA" id="ARBA00010761"/>
    </source>
</evidence>
<keyword evidence="3" id="KW-0694">RNA-binding</keyword>
<dbReference type="SUPFAM" id="SSF54821">
    <property type="entry name" value="Ribosomal protein S3 C-terminal domain"/>
    <property type="match status" value="1"/>
</dbReference>
<gene>
    <name evidence="7" type="ORF">S06H3_49814</name>
</gene>
<dbReference type="Gene3D" id="3.30.300.20">
    <property type="match status" value="1"/>
</dbReference>
<evidence type="ECO:0000259" key="6">
    <source>
        <dbReference type="PROSITE" id="PS50823"/>
    </source>
</evidence>
<evidence type="ECO:0000256" key="3">
    <source>
        <dbReference type="ARBA" id="ARBA00022884"/>
    </source>
</evidence>
<dbReference type="InterPro" id="IPR004044">
    <property type="entry name" value="KH_dom_type_2"/>
</dbReference>
<evidence type="ECO:0000313" key="7">
    <source>
        <dbReference type="EMBL" id="GAI38207.1"/>
    </source>
</evidence>
<name>X1N2G1_9ZZZZ</name>
<dbReference type="PANTHER" id="PTHR11760:SF32">
    <property type="entry name" value="SMALL RIBOSOMAL SUBUNIT PROTEIN US3"/>
    <property type="match status" value="1"/>
</dbReference>
<dbReference type="GO" id="GO:0019843">
    <property type="term" value="F:rRNA binding"/>
    <property type="evidence" value="ECO:0007669"/>
    <property type="project" value="UniProtKB-KW"/>
</dbReference>
<keyword evidence="2" id="KW-0699">rRNA-binding</keyword>
<dbReference type="PANTHER" id="PTHR11760">
    <property type="entry name" value="30S/40S RIBOSOMAL PROTEIN S3"/>
    <property type="match status" value="1"/>
</dbReference>
<proteinExistence type="inferred from homology"/>
<dbReference type="AlphaFoldDB" id="X1N2G1"/>
<dbReference type="Pfam" id="PF00189">
    <property type="entry name" value="Ribosomal_S3_C"/>
    <property type="match status" value="1"/>
</dbReference>
<dbReference type="GO" id="GO:0022627">
    <property type="term" value="C:cytosolic small ribosomal subunit"/>
    <property type="evidence" value="ECO:0007669"/>
    <property type="project" value="TreeGrafter"/>
</dbReference>
<keyword evidence="5" id="KW-0687">Ribonucleoprotein</keyword>
<organism evidence="7">
    <name type="scientific">marine sediment metagenome</name>
    <dbReference type="NCBI Taxonomy" id="412755"/>
    <lineage>
        <taxon>unclassified sequences</taxon>
        <taxon>metagenomes</taxon>
        <taxon>ecological metagenomes</taxon>
    </lineage>
</organism>
<accession>X1N2G1</accession>
<protein>
    <recommendedName>
        <fullName evidence="6">KH type-2 domain-containing protein</fullName>
    </recommendedName>
</protein>
<feature type="domain" description="KH type-2" evidence="6">
    <location>
        <begin position="17"/>
        <end position="86"/>
    </location>
</feature>
<dbReference type="InterPro" id="IPR001351">
    <property type="entry name" value="Ribosomal_uS3_C"/>
</dbReference>
<evidence type="ECO:0000256" key="5">
    <source>
        <dbReference type="ARBA" id="ARBA00023274"/>
    </source>
</evidence>
<dbReference type="GO" id="GO:0006412">
    <property type="term" value="P:translation"/>
    <property type="evidence" value="ECO:0007669"/>
    <property type="project" value="InterPro"/>
</dbReference>
<feature type="non-terminal residue" evidence="7">
    <location>
        <position position="158"/>
    </location>
</feature>
<dbReference type="InterPro" id="IPR009019">
    <property type="entry name" value="KH_sf_prok-type"/>
</dbReference>
<evidence type="ECO:0000256" key="2">
    <source>
        <dbReference type="ARBA" id="ARBA00022730"/>
    </source>
</evidence>
<reference evidence="7" key="1">
    <citation type="journal article" date="2014" name="Front. Microbiol.">
        <title>High frequency of phylogenetically diverse reductive dehalogenase-homologous genes in deep subseafloor sedimentary metagenomes.</title>
        <authorList>
            <person name="Kawai M."/>
            <person name="Futagami T."/>
            <person name="Toyoda A."/>
            <person name="Takaki Y."/>
            <person name="Nishi S."/>
            <person name="Hori S."/>
            <person name="Arai W."/>
            <person name="Tsubouchi T."/>
            <person name="Morono Y."/>
            <person name="Uchiyama I."/>
            <person name="Ito T."/>
            <person name="Fujiyama A."/>
            <person name="Inagaki F."/>
            <person name="Takami H."/>
        </authorList>
    </citation>
    <scope>NUCLEOTIDE SEQUENCE</scope>
    <source>
        <strain evidence="7">Expedition CK06-06</strain>
    </source>
</reference>
<dbReference type="InterPro" id="IPR005703">
    <property type="entry name" value="Ribosomal_uS3_euk/arc"/>
</dbReference>
<dbReference type="InterPro" id="IPR036419">
    <property type="entry name" value="Ribosomal_S3_C_sf"/>
</dbReference>